<gene>
    <name evidence="2" type="ORF">BDFB_013475</name>
</gene>
<dbReference type="AlphaFoldDB" id="A0A482W3E3"/>
<keyword evidence="3" id="KW-1185">Reference proteome</keyword>
<reference evidence="2 3" key="1">
    <citation type="submission" date="2017-03" db="EMBL/GenBank/DDBJ databases">
        <title>Genome of the blue death feigning beetle - Asbolus verrucosus.</title>
        <authorList>
            <person name="Rider S.D."/>
        </authorList>
    </citation>
    <scope>NUCLEOTIDE SEQUENCE [LARGE SCALE GENOMIC DNA]</scope>
    <source>
        <strain evidence="2">Butters</strain>
        <tissue evidence="2">Head and leg muscle</tissue>
    </source>
</reference>
<evidence type="ECO:0000313" key="2">
    <source>
        <dbReference type="EMBL" id="RZC39269.1"/>
    </source>
</evidence>
<dbReference type="Proteomes" id="UP000292052">
    <property type="component" value="Unassembled WGS sequence"/>
</dbReference>
<name>A0A482W3E3_ASBVE</name>
<keyword evidence="1" id="KW-0732">Signal</keyword>
<comment type="caution">
    <text evidence="2">The sequence shown here is derived from an EMBL/GenBank/DDBJ whole genome shotgun (WGS) entry which is preliminary data.</text>
</comment>
<dbReference type="EMBL" id="QDEB01035987">
    <property type="protein sequence ID" value="RZC39269.1"/>
    <property type="molecule type" value="Genomic_DNA"/>
</dbReference>
<evidence type="ECO:0000256" key="1">
    <source>
        <dbReference type="SAM" id="SignalP"/>
    </source>
</evidence>
<dbReference type="OrthoDB" id="10576429at2759"/>
<proteinExistence type="predicted"/>
<sequence>MGPSLVLVSLLFLQTLTGGLGEPSYYQQNRLFGYPYYTNSYTYYTNPFRQYHKYYDSPITHDDDRIYITDKYGRTTVSSARTHRGFY</sequence>
<organism evidence="2 3">
    <name type="scientific">Asbolus verrucosus</name>
    <name type="common">Desert ironclad beetle</name>
    <dbReference type="NCBI Taxonomy" id="1661398"/>
    <lineage>
        <taxon>Eukaryota</taxon>
        <taxon>Metazoa</taxon>
        <taxon>Ecdysozoa</taxon>
        <taxon>Arthropoda</taxon>
        <taxon>Hexapoda</taxon>
        <taxon>Insecta</taxon>
        <taxon>Pterygota</taxon>
        <taxon>Neoptera</taxon>
        <taxon>Endopterygota</taxon>
        <taxon>Coleoptera</taxon>
        <taxon>Polyphaga</taxon>
        <taxon>Cucujiformia</taxon>
        <taxon>Tenebrionidae</taxon>
        <taxon>Pimeliinae</taxon>
        <taxon>Asbolus</taxon>
    </lineage>
</organism>
<evidence type="ECO:0000313" key="3">
    <source>
        <dbReference type="Proteomes" id="UP000292052"/>
    </source>
</evidence>
<feature type="signal peptide" evidence="1">
    <location>
        <begin position="1"/>
        <end position="21"/>
    </location>
</feature>
<accession>A0A482W3E3</accession>
<feature type="chain" id="PRO_5019723145" evidence="1">
    <location>
        <begin position="22"/>
        <end position="87"/>
    </location>
</feature>
<protein>
    <submittedName>
        <fullName evidence="2">Uncharacterized protein</fullName>
    </submittedName>
</protein>